<dbReference type="InterPro" id="IPR040234">
    <property type="entry name" value="QC/QCL"/>
</dbReference>
<dbReference type="OrthoDB" id="3907302at2759"/>
<dbReference type="GO" id="GO:0008270">
    <property type="term" value="F:zinc ion binding"/>
    <property type="evidence" value="ECO:0007669"/>
    <property type="project" value="TreeGrafter"/>
</dbReference>
<dbReference type="Gene3D" id="3.40.630.10">
    <property type="entry name" value="Zn peptidases"/>
    <property type="match status" value="1"/>
</dbReference>
<evidence type="ECO:0000256" key="2">
    <source>
        <dbReference type="ARBA" id="ARBA00023315"/>
    </source>
</evidence>
<gene>
    <name evidence="6" type="ORF">HG537_0A06740</name>
</gene>
<keyword evidence="2" id="KW-0012">Acyltransferase</keyword>
<evidence type="ECO:0000256" key="1">
    <source>
        <dbReference type="ARBA" id="ARBA00022679"/>
    </source>
</evidence>
<organism evidence="6 7">
    <name type="scientific">Torulaspora globosa</name>
    <dbReference type="NCBI Taxonomy" id="48254"/>
    <lineage>
        <taxon>Eukaryota</taxon>
        <taxon>Fungi</taxon>
        <taxon>Dikarya</taxon>
        <taxon>Ascomycota</taxon>
        <taxon>Saccharomycotina</taxon>
        <taxon>Saccharomycetes</taxon>
        <taxon>Saccharomycetales</taxon>
        <taxon>Saccharomycetaceae</taxon>
        <taxon>Torulaspora</taxon>
    </lineage>
</organism>
<reference evidence="6 7" key="1">
    <citation type="submission" date="2020-06" db="EMBL/GenBank/DDBJ databases">
        <title>The yeast mating-type switching endonuclease HO is a domesticated member of an unorthodox homing genetic element family.</title>
        <authorList>
            <person name="Coughlan A.Y."/>
            <person name="Lombardi L."/>
            <person name="Braun-Galleani S."/>
            <person name="Martos A.R."/>
            <person name="Galeote V."/>
            <person name="Bigey F."/>
            <person name="Dequin S."/>
            <person name="Byrne K.P."/>
            <person name="Wolfe K.H."/>
        </authorList>
    </citation>
    <scope>NUCLEOTIDE SEQUENCE [LARGE SCALE GENOMIC DNA]</scope>
    <source>
        <strain evidence="6 7">CBS2947</strain>
    </source>
</reference>
<evidence type="ECO:0000256" key="3">
    <source>
        <dbReference type="RuleBase" id="RU361240"/>
    </source>
</evidence>
<proteinExistence type="inferred from homology"/>
<dbReference type="Proteomes" id="UP000510647">
    <property type="component" value="Chromosome 1"/>
</dbReference>
<keyword evidence="3" id="KW-0862">Zinc</keyword>
<dbReference type="PANTHER" id="PTHR12283:SF6">
    <property type="entry name" value="GLUTAMINYL-PEPTIDE CYCLOTRANSFERASE-RELATED"/>
    <property type="match status" value="1"/>
</dbReference>
<accession>A0A7H9HP40</accession>
<feature type="domain" description="Peptidase M28" evidence="5">
    <location>
        <begin position="101"/>
        <end position="313"/>
    </location>
</feature>
<dbReference type="GO" id="GO:0006508">
    <property type="term" value="P:proteolysis"/>
    <property type="evidence" value="ECO:0007669"/>
    <property type="project" value="UniProtKB-KW"/>
</dbReference>
<dbReference type="AlphaFoldDB" id="A0A7H9HP40"/>
<keyword evidence="1" id="KW-0808">Transferase</keyword>
<evidence type="ECO:0000256" key="4">
    <source>
        <dbReference type="SAM" id="SignalP"/>
    </source>
</evidence>
<evidence type="ECO:0000313" key="6">
    <source>
        <dbReference type="EMBL" id="QLQ78427.1"/>
    </source>
</evidence>
<keyword evidence="3" id="KW-0479">Metal-binding</keyword>
<dbReference type="EC" id="3.4.-.-" evidence="3"/>
<dbReference type="PANTHER" id="PTHR12283">
    <property type="entry name" value="GLUTAMINYL-PEPTIDE CYCLOTRANSFERASE"/>
    <property type="match status" value="1"/>
</dbReference>
<evidence type="ECO:0000313" key="7">
    <source>
        <dbReference type="Proteomes" id="UP000510647"/>
    </source>
</evidence>
<evidence type="ECO:0000259" key="5">
    <source>
        <dbReference type="Pfam" id="PF04389"/>
    </source>
</evidence>
<dbReference type="GO" id="GO:0016603">
    <property type="term" value="F:glutaminyl-peptide cyclotransferase activity"/>
    <property type="evidence" value="ECO:0007669"/>
    <property type="project" value="TreeGrafter"/>
</dbReference>
<dbReference type="EMBL" id="CP059267">
    <property type="protein sequence ID" value="QLQ78427.1"/>
    <property type="molecule type" value="Genomic_DNA"/>
</dbReference>
<keyword evidence="7" id="KW-1185">Reference proteome</keyword>
<dbReference type="Pfam" id="PF04389">
    <property type="entry name" value="Peptidase_M28"/>
    <property type="match status" value="1"/>
</dbReference>
<name>A0A7H9HP40_9SACH</name>
<dbReference type="SUPFAM" id="SSF53187">
    <property type="entry name" value="Zn-dependent exopeptidases"/>
    <property type="match status" value="1"/>
</dbReference>
<feature type="signal peptide" evidence="4">
    <location>
        <begin position="1"/>
        <end position="15"/>
    </location>
</feature>
<sequence>MFIFIILASIWIVLAQELSFPEFHESNLKIRLSVWEQNASNLLIPFNGTRLPGSEESKVIQDFIKGHFRDVLNNDWHVETDSFEENGFNFTNLVFTPIHGDSYLVIAAHYDTKIDPIGFIGAIDSGASCAILLYIATFIDHILTVDRDLLDPVLLDSSIGLKIVFFDGEEAINQWGPNDSIYGSKHLARKWEKLGILSKIDLFVLMDLLGSNEQQPVHSYYRSSHRHYTALSQIEDLISGTQIKWLDPAETKYVELNDPIIDDDHRPFYEAGIPILHLIPFPFPSTWHTLDDNFDNLDEGSIQKWALMMSQFVLDFLRDL</sequence>
<keyword evidence="3" id="KW-0378">Hydrolase</keyword>
<keyword evidence="3" id="KW-0645">Protease</keyword>
<dbReference type="GO" id="GO:0008233">
    <property type="term" value="F:peptidase activity"/>
    <property type="evidence" value="ECO:0007669"/>
    <property type="project" value="UniProtKB-KW"/>
</dbReference>
<dbReference type="InterPro" id="IPR007484">
    <property type="entry name" value="Peptidase_M28"/>
</dbReference>
<comment type="similarity">
    <text evidence="3">Belongs to the peptidase M28 family.</text>
</comment>
<keyword evidence="4" id="KW-0732">Signal</keyword>
<protein>
    <recommendedName>
        <fullName evidence="3">Peptide hydrolase</fullName>
        <ecNumber evidence="3">3.4.-.-</ecNumber>
    </recommendedName>
</protein>
<feature type="chain" id="PRO_5028990157" description="Peptide hydrolase" evidence="4">
    <location>
        <begin position="16"/>
        <end position="320"/>
    </location>
</feature>